<evidence type="ECO:0000256" key="1">
    <source>
        <dbReference type="SAM" id="MobiDB-lite"/>
    </source>
</evidence>
<dbReference type="EMBL" id="ML977696">
    <property type="protein sequence ID" value="KAF1993576.1"/>
    <property type="molecule type" value="Genomic_DNA"/>
</dbReference>
<proteinExistence type="predicted"/>
<sequence length="277" mass="30511">MKSLDDFVGTPIAGIAMPSAEEIAKVARPFDRGFRDGSRFEQLVLEIDRKMTKVKVCLKRETKFVIIAKIMKTMMGQGKIEEELEAGIGLMATVKGSNLLEALFTKPPSVEATARPSPSQSPPQPVMPIDSPPTQHQLLPSLNGGWTAAIQPLLDHFAVPIRSSLLHGHNRAISWDGTPRGIPCPFCGGIHILDPARALFQPPIPIQGRIRSHSAATSRSQPQVIVIEHRPIPAVEVPFRVENNSTRDWWVFLSAISLVVFLEMILHPEFGMRCVSP</sequence>
<evidence type="ECO:0000313" key="2">
    <source>
        <dbReference type="EMBL" id="KAF1993576.1"/>
    </source>
</evidence>
<dbReference type="AlphaFoldDB" id="A0A6A5W7F9"/>
<reference evidence="2" key="1">
    <citation type="journal article" date="2020" name="Stud. Mycol.">
        <title>101 Dothideomycetes genomes: a test case for predicting lifestyles and emergence of pathogens.</title>
        <authorList>
            <person name="Haridas S."/>
            <person name="Albert R."/>
            <person name="Binder M."/>
            <person name="Bloem J."/>
            <person name="Labutti K."/>
            <person name="Salamov A."/>
            <person name="Andreopoulos B."/>
            <person name="Baker S."/>
            <person name="Barry K."/>
            <person name="Bills G."/>
            <person name="Bluhm B."/>
            <person name="Cannon C."/>
            <person name="Castanera R."/>
            <person name="Culley D."/>
            <person name="Daum C."/>
            <person name="Ezra D."/>
            <person name="Gonzalez J."/>
            <person name="Henrissat B."/>
            <person name="Kuo A."/>
            <person name="Liang C."/>
            <person name="Lipzen A."/>
            <person name="Lutzoni F."/>
            <person name="Magnuson J."/>
            <person name="Mondo S."/>
            <person name="Nolan M."/>
            <person name="Ohm R."/>
            <person name="Pangilinan J."/>
            <person name="Park H.-J."/>
            <person name="Ramirez L."/>
            <person name="Alfaro M."/>
            <person name="Sun H."/>
            <person name="Tritt A."/>
            <person name="Yoshinaga Y."/>
            <person name="Zwiers L.-H."/>
            <person name="Turgeon B."/>
            <person name="Goodwin S."/>
            <person name="Spatafora J."/>
            <person name="Crous P."/>
            <person name="Grigoriev I."/>
        </authorList>
    </citation>
    <scope>NUCLEOTIDE SEQUENCE</scope>
    <source>
        <strain evidence="2">CBS 123094</strain>
    </source>
</reference>
<protein>
    <submittedName>
        <fullName evidence="2">Uncharacterized protein</fullName>
    </submittedName>
</protein>
<name>A0A6A5W7F9_9PLEO</name>
<keyword evidence="3" id="KW-1185">Reference proteome</keyword>
<gene>
    <name evidence="2" type="ORF">P154DRAFT_582667</name>
</gene>
<dbReference type="Proteomes" id="UP000799779">
    <property type="component" value="Unassembled WGS sequence"/>
</dbReference>
<organism evidence="2 3">
    <name type="scientific">Amniculicola lignicola CBS 123094</name>
    <dbReference type="NCBI Taxonomy" id="1392246"/>
    <lineage>
        <taxon>Eukaryota</taxon>
        <taxon>Fungi</taxon>
        <taxon>Dikarya</taxon>
        <taxon>Ascomycota</taxon>
        <taxon>Pezizomycotina</taxon>
        <taxon>Dothideomycetes</taxon>
        <taxon>Pleosporomycetidae</taxon>
        <taxon>Pleosporales</taxon>
        <taxon>Amniculicolaceae</taxon>
        <taxon>Amniculicola</taxon>
    </lineage>
</organism>
<feature type="region of interest" description="Disordered" evidence="1">
    <location>
        <begin position="110"/>
        <end position="134"/>
    </location>
</feature>
<evidence type="ECO:0000313" key="3">
    <source>
        <dbReference type="Proteomes" id="UP000799779"/>
    </source>
</evidence>
<accession>A0A6A5W7F9</accession>